<sequence>MANIKDKSWKSHLGMVIVYAILIVFTVLAIYPLIWLSLNSFKTTTEFQLNKLGLPGTVERLNADGSITKFKPTVINYVDAWTRGKFPILIFNSVLYTAVTTIVVIIFSFMSGFAFAKIRPNTKTTKGLYGSYVIGILMTLQSIMVPLFLVINWMGLYDTRIGVLIPYIGIGMPMGVYLATEYIRSIPSALVESARIDGARYGKIFTSIIFPMGKPVATTLAILSVTGTWNEFMLINILTSNDKYKSLPVGVQKFAGALSSDFGKQFAALVIGLIPMLLFYLVFRKEITKGVAAGAVKG</sequence>
<evidence type="ECO:0000313" key="10">
    <source>
        <dbReference type="Proteomes" id="UP000460549"/>
    </source>
</evidence>
<comment type="similarity">
    <text evidence="7">Belongs to the binding-protein-dependent transport system permease family.</text>
</comment>
<evidence type="ECO:0000256" key="3">
    <source>
        <dbReference type="ARBA" id="ARBA00022475"/>
    </source>
</evidence>
<dbReference type="Pfam" id="PF00528">
    <property type="entry name" value="BPD_transp_1"/>
    <property type="match status" value="1"/>
</dbReference>
<keyword evidence="6 7" id="KW-0472">Membrane</keyword>
<dbReference type="PANTHER" id="PTHR43744:SF12">
    <property type="entry name" value="ABC TRANSPORTER PERMEASE PROTEIN MG189-RELATED"/>
    <property type="match status" value="1"/>
</dbReference>
<dbReference type="PANTHER" id="PTHR43744">
    <property type="entry name" value="ABC TRANSPORTER PERMEASE PROTEIN MG189-RELATED-RELATED"/>
    <property type="match status" value="1"/>
</dbReference>
<evidence type="ECO:0000256" key="4">
    <source>
        <dbReference type="ARBA" id="ARBA00022692"/>
    </source>
</evidence>
<organism evidence="9 10">
    <name type="scientific">Bullifex porci</name>
    <dbReference type="NCBI Taxonomy" id="2606638"/>
    <lineage>
        <taxon>Bacteria</taxon>
        <taxon>Pseudomonadati</taxon>
        <taxon>Spirochaetota</taxon>
        <taxon>Spirochaetia</taxon>
        <taxon>Spirochaetales</taxon>
        <taxon>Spirochaetaceae</taxon>
        <taxon>Bullifex</taxon>
    </lineage>
</organism>
<comment type="subcellular location">
    <subcellularLocation>
        <location evidence="1 7">Cell membrane</location>
        <topology evidence="1 7">Multi-pass membrane protein</topology>
    </subcellularLocation>
</comment>
<dbReference type="CDD" id="cd06261">
    <property type="entry name" value="TM_PBP2"/>
    <property type="match status" value="1"/>
</dbReference>
<evidence type="ECO:0000256" key="7">
    <source>
        <dbReference type="RuleBase" id="RU363032"/>
    </source>
</evidence>
<evidence type="ECO:0000313" key="9">
    <source>
        <dbReference type="EMBL" id="MSU07225.1"/>
    </source>
</evidence>
<name>A0A7X2PF61_9SPIO</name>
<dbReference type="PROSITE" id="PS50928">
    <property type="entry name" value="ABC_TM1"/>
    <property type="match status" value="1"/>
</dbReference>
<dbReference type="AlphaFoldDB" id="A0A7X2PF61"/>
<keyword evidence="3" id="KW-1003">Cell membrane</keyword>
<evidence type="ECO:0000256" key="2">
    <source>
        <dbReference type="ARBA" id="ARBA00022448"/>
    </source>
</evidence>
<dbReference type="EMBL" id="VUNN01000031">
    <property type="protein sequence ID" value="MSU07225.1"/>
    <property type="molecule type" value="Genomic_DNA"/>
</dbReference>
<feature type="transmembrane region" description="Helical" evidence="7">
    <location>
        <begin position="128"/>
        <end position="151"/>
    </location>
</feature>
<dbReference type="SUPFAM" id="SSF161098">
    <property type="entry name" value="MetI-like"/>
    <property type="match status" value="1"/>
</dbReference>
<comment type="caution">
    <text evidence="9">The sequence shown here is derived from an EMBL/GenBank/DDBJ whole genome shotgun (WGS) entry which is preliminary data.</text>
</comment>
<feature type="transmembrane region" description="Helical" evidence="7">
    <location>
        <begin position="204"/>
        <end position="225"/>
    </location>
</feature>
<protein>
    <submittedName>
        <fullName evidence="9">Carbohydrate ABC transporter permease</fullName>
    </submittedName>
</protein>
<evidence type="ECO:0000256" key="1">
    <source>
        <dbReference type="ARBA" id="ARBA00004651"/>
    </source>
</evidence>
<feature type="transmembrane region" description="Helical" evidence="7">
    <location>
        <begin position="266"/>
        <end position="283"/>
    </location>
</feature>
<accession>A0A7X2PF61</accession>
<keyword evidence="10" id="KW-1185">Reference proteome</keyword>
<dbReference type="InterPro" id="IPR035906">
    <property type="entry name" value="MetI-like_sf"/>
</dbReference>
<reference evidence="9 10" key="1">
    <citation type="submission" date="2019-08" db="EMBL/GenBank/DDBJ databases">
        <title>In-depth cultivation of the pig gut microbiome towards novel bacterial diversity and tailored functional studies.</title>
        <authorList>
            <person name="Wylensek D."/>
            <person name="Hitch T.C.A."/>
            <person name="Clavel T."/>
        </authorList>
    </citation>
    <scope>NUCLEOTIDE SEQUENCE [LARGE SCALE GENOMIC DNA]</scope>
    <source>
        <strain evidence="9 10">NM-380-WT-3C1</strain>
    </source>
</reference>
<feature type="transmembrane region" description="Helical" evidence="7">
    <location>
        <begin position="163"/>
        <end position="183"/>
    </location>
</feature>
<evidence type="ECO:0000256" key="6">
    <source>
        <dbReference type="ARBA" id="ARBA00023136"/>
    </source>
</evidence>
<keyword evidence="2 7" id="KW-0813">Transport</keyword>
<gene>
    <name evidence="9" type="ORF">FYJ80_10685</name>
</gene>
<dbReference type="InterPro" id="IPR000515">
    <property type="entry name" value="MetI-like"/>
</dbReference>
<proteinExistence type="inferred from homology"/>
<dbReference type="Proteomes" id="UP000460549">
    <property type="component" value="Unassembled WGS sequence"/>
</dbReference>
<evidence type="ECO:0000259" key="8">
    <source>
        <dbReference type="PROSITE" id="PS50928"/>
    </source>
</evidence>
<dbReference type="Gene3D" id="1.10.3720.10">
    <property type="entry name" value="MetI-like"/>
    <property type="match status" value="1"/>
</dbReference>
<feature type="domain" description="ABC transmembrane type-1" evidence="8">
    <location>
        <begin position="90"/>
        <end position="283"/>
    </location>
</feature>
<feature type="transmembrane region" description="Helical" evidence="7">
    <location>
        <begin position="12"/>
        <end position="34"/>
    </location>
</feature>
<evidence type="ECO:0000256" key="5">
    <source>
        <dbReference type="ARBA" id="ARBA00022989"/>
    </source>
</evidence>
<dbReference type="GO" id="GO:0005886">
    <property type="term" value="C:plasma membrane"/>
    <property type="evidence" value="ECO:0007669"/>
    <property type="project" value="UniProtKB-SubCell"/>
</dbReference>
<dbReference type="GO" id="GO:0055085">
    <property type="term" value="P:transmembrane transport"/>
    <property type="evidence" value="ECO:0007669"/>
    <property type="project" value="InterPro"/>
</dbReference>
<feature type="transmembrane region" description="Helical" evidence="7">
    <location>
        <begin position="94"/>
        <end position="116"/>
    </location>
</feature>
<keyword evidence="5 7" id="KW-1133">Transmembrane helix</keyword>
<dbReference type="RefSeq" id="WP_154426795.1">
    <property type="nucleotide sequence ID" value="NZ_VUNN01000031.1"/>
</dbReference>
<keyword evidence="4 7" id="KW-0812">Transmembrane</keyword>